<organism evidence="1 2">
    <name type="scientific">Coemansia aciculifera</name>
    <dbReference type="NCBI Taxonomy" id="417176"/>
    <lineage>
        <taxon>Eukaryota</taxon>
        <taxon>Fungi</taxon>
        <taxon>Fungi incertae sedis</taxon>
        <taxon>Zoopagomycota</taxon>
        <taxon>Kickxellomycotina</taxon>
        <taxon>Kickxellomycetes</taxon>
        <taxon>Kickxellales</taxon>
        <taxon>Kickxellaceae</taxon>
        <taxon>Coemansia</taxon>
    </lineage>
</organism>
<feature type="non-terminal residue" evidence="1">
    <location>
        <position position="61"/>
    </location>
</feature>
<accession>A0ACC1M1J3</accession>
<keyword evidence="2" id="KW-1185">Reference proteome</keyword>
<sequence length="61" mass="6915">MASQSVDTEDAQHSQQELPVEQEEPVVVKETPIPWKQVAPLVAMRLAEPINLTLILPFMYK</sequence>
<evidence type="ECO:0000313" key="2">
    <source>
        <dbReference type="Proteomes" id="UP001139981"/>
    </source>
</evidence>
<name>A0ACC1M1J3_9FUNG</name>
<dbReference type="Proteomes" id="UP001139981">
    <property type="component" value="Unassembled WGS sequence"/>
</dbReference>
<dbReference type="EMBL" id="JANBVB010001060">
    <property type="protein sequence ID" value="KAJ2891209.1"/>
    <property type="molecule type" value="Genomic_DNA"/>
</dbReference>
<comment type="caution">
    <text evidence="1">The sequence shown here is derived from an EMBL/GenBank/DDBJ whole genome shotgun (WGS) entry which is preliminary data.</text>
</comment>
<reference evidence="1" key="1">
    <citation type="submission" date="2022-07" db="EMBL/GenBank/DDBJ databases">
        <title>Phylogenomic reconstructions and comparative analyses of Kickxellomycotina fungi.</title>
        <authorList>
            <person name="Reynolds N.K."/>
            <person name="Stajich J.E."/>
            <person name="Barry K."/>
            <person name="Grigoriev I.V."/>
            <person name="Crous P."/>
            <person name="Smith M.E."/>
        </authorList>
    </citation>
    <scope>NUCLEOTIDE SEQUENCE</scope>
    <source>
        <strain evidence="1">CBS 190363</strain>
    </source>
</reference>
<gene>
    <name evidence="1" type="ORF">IWW38_003723</name>
</gene>
<protein>
    <submittedName>
        <fullName evidence="1">Uncharacterized protein</fullName>
    </submittedName>
</protein>
<proteinExistence type="predicted"/>
<evidence type="ECO:0000313" key="1">
    <source>
        <dbReference type="EMBL" id="KAJ2891209.1"/>
    </source>
</evidence>